<evidence type="ECO:0000256" key="15">
    <source>
        <dbReference type="SAM" id="MobiDB-lite"/>
    </source>
</evidence>
<feature type="domain" description="G" evidence="16">
    <location>
        <begin position="42"/>
        <end position="116"/>
    </location>
</feature>
<evidence type="ECO:0000256" key="10">
    <source>
        <dbReference type="ARBA" id="ARBA00022842"/>
    </source>
</evidence>
<dbReference type="GO" id="GO:0016787">
    <property type="term" value="F:hydrolase activity"/>
    <property type="evidence" value="ECO:0007669"/>
    <property type="project" value="UniProtKB-KW"/>
</dbReference>
<dbReference type="PANTHER" id="PTHR10903:SF135">
    <property type="entry name" value="TRANSLOCASE OF CHLOROPLAST 120, CHLOROPLASTIC-RELATED"/>
    <property type="match status" value="1"/>
</dbReference>
<dbReference type="EMBL" id="NHTK01006050">
    <property type="protein sequence ID" value="PPQ66136.1"/>
    <property type="molecule type" value="Genomic_DNA"/>
</dbReference>
<feature type="compositionally biased region" description="Low complexity" evidence="15">
    <location>
        <begin position="8"/>
        <end position="24"/>
    </location>
</feature>
<dbReference type="InterPro" id="IPR006073">
    <property type="entry name" value="GTP-bd"/>
</dbReference>
<evidence type="ECO:0000256" key="9">
    <source>
        <dbReference type="ARBA" id="ARBA00022805"/>
    </source>
</evidence>
<keyword evidence="7" id="KW-0479">Metal-binding</keyword>
<keyword evidence="5" id="KW-0934">Plastid</keyword>
<evidence type="ECO:0000256" key="2">
    <source>
        <dbReference type="ARBA" id="ARBA00004167"/>
    </source>
</evidence>
<sequence length="611" mass="69204">MPEWARRSTPSVTSETPPESSSSTFDIRSTQLETVHRRDKVILLLGPTGHGKSNFIERLAAEKLNISSGSLERGTNSIELYRLMNHPIWADRIVLVDTPGFRDSTISEYGSIKAIREWILAQKIPRVHALFYFDRISYTQRGGDKECWEIFMHLCGEGLARRACLVTTTWDEVGHKEGRSTETAEKSILQAEKKCEILTSHWKIYMEKGLQLHKFYNTPASGMEILSATLNLKDYSKRFNLENKKFRLELPPIEQLIFQLLHTKLTSATMARDQIIQDIELLREAGEATDLEEHKLQQYNTDLKQLTEELSHFPRAKDVPVDAIPDPPEPGQQADVIVEAPTHRPEPVRLDTLVDLVVNSAVAVAAEELQLDDIIIAVMGPTATGKTTFIQAAVGTNDVGLDVGHSLSAGTTGVRCVKIPIPNTHSNLVLVDTPGFDDPDKSDAEILEIIAKWLESTYRRQILLTGLVYLHRITDIRHDVGIQNTMNVFQRLVGPNAFERVALVTTMWNELRDKKFGSEREEVLMNNHWRPMIIRKAMTGRFDSRNRDTAVKVIRDIVERNNKTVLLQLQDELVNKKKSLPSTSAGKVTFTLEEAMKWRLRQLSRQLATPP</sequence>
<organism evidence="17 18">
    <name type="scientific">Panaeolus cyanescens</name>
    <dbReference type="NCBI Taxonomy" id="181874"/>
    <lineage>
        <taxon>Eukaryota</taxon>
        <taxon>Fungi</taxon>
        <taxon>Dikarya</taxon>
        <taxon>Basidiomycota</taxon>
        <taxon>Agaricomycotina</taxon>
        <taxon>Agaricomycetes</taxon>
        <taxon>Agaricomycetidae</taxon>
        <taxon>Agaricales</taxon>
        <taxon>Agaricineae</taxon>
        <taxon>Galeropsidaceae</taxon>
        <taxon>Panaeolus</taxon>
    </lineage>
</organism>
<evidence type="ECO:0000256" key="1">
    <source>
        <dbReference type="ARBA" id="ARBA00001946"/>
    </source>
</evidence>
<keyword evidence="10" id="KW-0460">Magnesium</keyword>
<evidence type="ECO:0000256" key="14">
    <source>
        <dbReference type="ARBA" id="ARBA00024013"/>
    </source>
</evidence>
<comment type="subcellular location">
    <subcellularLocation>
        <location evidence="2">Membrane</location>
        <topology evidence="2">Single-pass membrane protein</topology>
    </subcellularLocation>
    <subcellularLocation>
        <location evidence="14">Plastid</location>
        <location evidence="14">Chloroplast outer membrane</location>
    </subcellularLocation>
</comment>
<dbReference type="PANTHER" id="PTHR10903">
    <property type="entry name" value="GTPASE, IMAP FAMILY MEMBER-RELATED"/>
    <property type="match status" value="1"/>
</dbReference>
<dbReference type="SUPFAM" id="SSF52540">
    <property type="entry name" value="P-loop containing nucleoside triphosphate hydrolases"/>
    <property type="match status" value="2"/>
</dbReference>
<evidence type="ECO:0000259" key="16">
    <source>
        <dbReference type="Pfam" id="PF01926"/>
    </source>
</evidence>
<evidence type="ECO:0000256" key="6">
    <source>
        <dbReference type="ARBA" id="ARBA00022692"/>
    </source>
</evidence>
<dbReference type="AlphaFoldDB" id="A0A409VIU2"/>
<dbReference type="InterPro" id="IPR045058">
    <property type="entry name" value="GIMA/IAN/Toc"/>
</dbReference>
<keyword evidence="13" id="KW-0472">Membrane</keyword>
<dbReference type="OrthoDB" id="10379962at2759"/>
<dbReference type="InParanoid" id="A0A409VIU2"/>
<dbReference type="GO" id="GO:0005525">
    <property type="term" value="F:GTP binding"/>
    <property type="evidence" value="ECO:0007669"/>
    <property type="project" value="InterPro"/>
</dbReference>
<keyword evidence="11" id="KW-0653">Protein transport</keyword>
<dbReference type="GO" id="GO:0016020">
    <property type="term" value="C:membrane"/>
    <property type="evidence" value="ECO:0007669"/>
    <property type="project" value="UniProtKB-SubCell"/>
</dbReference>
<accession>A0A409VIU2</accession>
<keyword evidence="3" id="KW-0813">Transport</keyword>
<dbReference type="CDD" id="cd00882">
    <property type="entry name" value="Ras_like_GTPase"/>
    <property type="match status" value="2"/>
</dbReference>
<evidence type="ECO:0000256" key="4">
    <source>
        <dbReference type="ARBA" id="ARBA00022528"/>
    </source>
</evidence>
<name>A0A409VIU2_9AGAR</name>
<evidence type="ECO:0000313" key="17">
    <source>
        <dbReference type="EMBL" id="PPQ66136.1"/>
    </source>
</evidence>
<dbReference type="GO" id="GO:0015031">
    <property type="term" value="P:protein transport"/>
    <property type="evidence" value="ECO:0007669"/>
    <property type="project" value="UniProtKB-KW"/>
</dbReference>
<evidence type="ECO:0000256" key="7">
    <source>
        <dbReference type="ARBA" id="ARBA00022723"/>
    </source>
</evidence>
<evidence type="ECO:0000256" key="13">
    <source>
        <dbReference type="ARBA" id="ARBA00023136"/>
    </source>
</evidence>
<keyword evidence="12" id="KW-1133">Transmembrane helix</keyword>
<dbReference type="InterPro" id="IPR027417">
    <property type="entry name" value="P-loop_NTPase"/>
</dbReference>
<evidence type="ECO:0000313" key="18">
    <source>
        <dbReference type="Proteomes" id="UP000284842"/>
    </source>
</evidence>
<dbReference type="Proteomes" id="UP000284842">
    <property type="component" value="Unassembled WGS sequence"/>
</dbReference>
<comment type="cofactor">
    <cofactor evidence="1">
        <name>Mg(2+)</name>
        <dbReference type="ChEBI" id="CHEBI:18420"/>
    </cofactor>
</comment>
<proteinExistence type="predicted"/>
<protein>
    <recommendedName>
        <fullName evidence="16">G domain-containing protein</fullName>
    </recommendedName>
</protein>
<dbReference type="Gene3D" id="3.40.50.300">
    <property type="entry name" value="P-loop containing nucleotide triphosphate hydrolases"/>
    <property type="match status" value="2"/>
</dbReference>
<evidence type="ECO:0000256" key="5">
    <source>
        <dbReference type="ARBA" id="ARBA00022640"/>
    </source>
</evidence>
<keyword evidence="8" id="KW-0378">Hydrolase</keyword>
<keyword evidence="6" id="KW-0812">Transmembrane</keyword>
<keyword evidence="9" id="KW-1002">Plastid outer membrane</keyword>
<comment type="caution">
    <text evidence="17">The sequence shown here is derived from an EMBL/GenBank/DDBJ whole genome shotgun (WGS) entry which is preliminary data.</text>
</comment>
<reference evidence="17 18" key="1">
    <citation type="journal article" date="2018" name="Evol. Lett.">
        <title>Horizontal gene cluster transfer increased hallucinogenic mushroom diversity.</title>
        <authorList>
            <person name="Reynolds H.T."/>
            <person name="Vijayakumar V."/>
            <person name="Gluck-Thaler E."/>
            <person name="Korotkin H.B."/>
            <person name="Matheny P.B."/>
            <person name="Slot J.C."/>
        </authorList>
    </citation>
    <scope>NUCLEOTIDE SEQUENCE [LARGE SCALE GENOMIC DNA]</scope>
    <source>
        <strain evidence="17 18">2629</strain>
    </source>
</reference>
<evidence type="ECO:0000256" key="3">
    <source>
        <dbReference type="ARBA" id="ARBA00022448"/>
    </source>
</evidence>
<evidence type="ECO:0000256" key="11">
    <source>
        <dbReference type="ARBA" id="ARBA00022927"/>
    </source>
</evidence>
<evidence type="ECO:0000256" key="12">
    <source>
        <dbReference type="ARBA" id="ARBA00022989"/>
    </source>
</evidence>
<gene>
    <name evidence="17" type="ORF">CVT24_000223</name>
</gene>
<dbReference type="GO" id="GO:0046872">
    <property type="term" value="F:metal ion binding"/>
    <property type="evidence" value="ECO:0007669"/>
    <property type="project" value="UniProtKB-KW"/>
</dbReference>
<keyword evidence="4" id="KW-0150">Chloroplast</keyword>
<feature type="region of interest" description="Disordered" evidence="15">
    <location>
        <begin position="1"/>
        <end position="29"/>
    </location>
</feature>
<evidence type="ECO:0000256" key="8">
    <source>
        <dbReference type="ARBA" id="ARBA00022801"/>
    </source>
</evidence>
<keyword evidence="18" id="KW-1185">Reference proteome</keyword>
<dbReference type="Pfam" id="PF01926">
    <property type="entry name" value="MMR_HSR1"/>
    <property type="match status" value="1"/>
</dbReference>